<keyword evidence="3" id="KW-0812">Transmembrane</keyword>
<dbReference type="AlphaFoldDB" id="A0A1I6LK40"/>
<proteinExistence type="predicted"/>
<keyword evidence="5" id="KW-1185">Reference proteome</keyword>
<protein>
    <submittedName>
        <fullName evidence="4">NHL repeat-containing protein</fullName>
    </submittedName>
</protein>
<dbReference type="RefSeq" id="WP_092563391.1">
    <property type="nucleotide sequence ID" value="NZ_FOYZ01000017.1"/>
</dbReference>
<evidence type="ECO:0000313" key="5">
    <source>
        <dbReference type="Proteomes" id="UP000199659"/>
    </source>
</evidence>
<keyword evidence="1" id="KW-0677">Repeat</keyword>
<feature type="repeat" description="NHL" evidence="2">
    <location>
        <begin position="112"/>
        <end position="151"/>
    </location>
</feature>
<accession>A0A1I6LK40</accession>
<dbReference type="PANTHER" id="PTHR24104">
    <property type="entry name" value="E3 UBIQUITIN-PROTEIN LIGASE NHLRC1-RELATED"/>
    <property type="match status" value="1"/>
</dbReference>
<dbReference type="GO" id="GO:0008270">
    <property type="term" value="F:zinc ion binding"/>
    <property type="evidence" value="ECO:0007669"/>
    <property type="project" value="UniProtKB-KW"/>
</dbReference>
<evidence type="ECO:0000256" key="1">
    <source>
        <dbReference type="ARBA" id="ARBA00022737"/>
    </source>
</evidence>
<reference evidence="4 5" key="1">
    <citation type="submission" date="2016-10" db="EMBL/GenBank/DDBJ databases">
        <authorList>
            <person name="de Groot N.N."/>
        </authorList>
    </citation>
    <scope>NUCLEOTIDE SEQUENCE [LARGE SCALE GENOMIC DNA]</scope>
    <source>
        <strain evidence="4 5">743A</strain>
    </source>
</reference>
<keyword evidence="3" id="KW-1133">Transmembrane helix</keyword>
<sequence length="492" mass="55379">MKKRDSILMMIMIPFLTIAFFVNGIQVLADDEVPYVTYNFDYWEDIVYTPAAYLPDSNLSGAVIGTTNFSSPQDLCVTEDGILYIVDTGNNRIVVCNFYSGTFHFVREITGFDHNGSKDTFNGPSGICISQNERIYIADTNNKRVVALEMDGTLYQIIENPQSESFSDDFEFKPTKVTVDYADRAYVIAAGVFEGIMCFDANGEFTGYSGTINVHITPIEKIWRKFSTKAQRARQTLFIPTEFTGVDIDQKGFIYATNIDSEGTQSVRRLNPRGEDVIKKGDGVKISGDKFFIPVGDYGGASHIVDVVYREHGIYSCIDSTRGRIFTYDHEGNLLYIFGGLGSQSGTFKTPVAIESYDDKILALDAQRGEVLCFKSTEYGQLINDAVSLRYDGDEKQAVEVWKKVLNLNANFELAYVGIGKAYLSSGDNKTAMKYLKLGMDREYYSIAYKRYRNEWLKEHLNMILTAGIVIIGGSVIFNKVRKHRKGDKKYE</sequence>
<dbReference type="Proteomes" id="UP000199659">
    <property type="component" value="Unassembled WGS sequence"/>
</dbReference>
<dbReference type="PROSITE" id="PS51125">
    <property type="entry name" value="NHL"/>
    <property type="match status" value="2"/>
</dbReference>
<dbReference type="InterPro" id="IPR050952">
    <property type="entry name" value="TRIM-NHL_E3_ligases"/>
</dbReference>
<evidence type="ECO:0000256" key="3">
    <source>
        <dbReference type="SAM" id="Phobius"/>
    </source>
</evidence>
<dbReference type="EMBL" id="FOYZ01000017">
    <property type="protein sequence ID" value="SFS03783.1"/>
    <property type="molecule type" value="Genomic_DNA"/>
</dbReference>
<dbReference type="SUPFAM" id="SSF48452">
    <property type="entry name" value="TPR-like"/>
    <property type="match status" value="1"/>
</dbReference>
<feature type="repeat" description="NHL" evidence="2">
    <location>
        <begin position="63"/>
        <end position="99"/>
    </location>
</feature>
<feature type="transmembrane region" description="Helical" evidence="3">
    <location>
        <begin position="461"/>
        <end position="481"/>
    </location>
</feature>
<dbReference type="STRING" id="37658.SAMN05661086_03341"/>
<dbReference type="OrthoDB" id="9799230at2"/>
<evidence type="ECO:0000256" key="2">
    <source>
        <dbReference type="PROSITE-ProRule" id="PRU00504"/>
    </source>
</evidence>
<dbReference type="PANTHER" id="PTHR24104:SF25">
    <property type="entry name" value="PROTEIN LIN-41"/>
    <property type="match status" value="1"/>
</dbReference>
<keyword evidence="3" id="KW-0472">Membrane</keyword>
<gene>
    <name evidence="4" type="ORF">SAMN05661086_03341</name>
</gene>
<dbReference type="SUPFAM" id="SSF63829">
    <property type="entry name" value="Calcium-dependent phosphotriesterase"/>
    <property type="match status" value="1"/>
</dbReference>
<organism evidence="4 5">
    <name type="scientific">Anaeromicropila populeti</name>
    <dbReference type="NCBI Taxonomy" id="37658"/>
    <lineage>
        <taxon>Bacteria</taxon>
        <taxon>Bacillati</taxon>
        <taxon>Bacillota</taxon>
        <taxon>Clostridia</taxon>
        <taxon>Lachnospirales</taxon>
        <taxon>Lachnospiraceae</taxon>
        <taxon>Anaeromicropila</taxon>
    </lineage>
</organism>
<name>A0A1I6LK40_9FIRM</name>
<dbReference type="InterPro" id="IPR011990">
    <property type="entry name" value="TPR-like_helical_dom_sf"/>
</dbReference>
<dbReference type="Pfam" id="PF01436">
    <property type="entry name" value="NHL"/>
    <property type="match status" value="2"/>
</dbReference>
<evidence type="ECO:0000313" key="4">
    <source>
        <dbReference type="EMBL" id="SFS03783.1"/>
    </source>
</evidence>
<dbReference type="InterPro" id="IPR011042">
    <property type="entry name" value="6-blade_b-propeller_TolB-like"/>
</dbReference>
<dbReference type="Gene3D" id="2.120.10.30">
    <property type="entry name" value="TolB, C-terminal domain"/>
    <property type="match status" value="2"/>
</dbReference>
<dbReference type="InterPro" id="IPR001258">
    <property type="entry name" value="NHL_repeat"/>
</dbReference>